<evidence type="ECO:0000256" key="7">
    <source>
        <dbReference type="ARBA" id="ARBA00023163"/>
    </source>
</evidence>
<protein>
    <recommendedName>
        <fullName evidence="8">Transcriptional repressor NrdR</fullName>
    </recommendedName>
</protein>
<comment type="similarity">
    <text evidence="8">Belongs to the NrdR family.</text>
</comment>
<keyword evidence="7 8" id="KW-0804">Transcription</keyword>
<evidence type="ECO:0000256" key="4">
    <source>
        <dbReference type="ARBA" id="ARBA00022840"/>
    </source>
</evidence>
<keyword evidence="2 8" id="KW-0547">Nucleotide-binding</keyword>
<sequence>MKCPNCGSLNDKVVDTRQSKDGTVIRRRRECLDCGFRFTTYERYEEEKIIVKKKNGTTESFNKDKIIRGIRLASKNRPVSEKQMIEIADEIEKYLLEEGKLVVDSTEIGDLVQEKLKQIDPVAYLRFRSVYNEFQDIKDFEKALKEIEERKKEK</sequence>
<keyword evidence="4 8" id="KW-0067">ATP-binding</keyword>
<dbReference type="Pfam" id="PF03477">
    <property type="entry name" value="ATP-cone"/>
    <property type="match status" value="1"/>
</dbReference>
<evidence type="ECO:0000256" key="8">
    <source>
        <dbReference type="HAMAP-Rule" id="MF_00440"/>
    </source>
</evidence>
<proteinExistence type="inferred from homology"/>
<feature type="domain" description="ATP-cone" evidence="9">
    <location>
        <begin position="49"/>
        <end position="139"/>
    </location>
</feature>
<dbReference type="OrthoDB" id="9807461at2"/>
<evidence type="ECO:0000256" key="5">
    <source>
        <dbReference type="ARBA" id="ARBA00023015"/>
    </source>
</evidence>
<dbReference type="GO" id="GO:0003677">
    <property type="term" value="F:DNA binding"/>
    <property type="evidence" value="ECO:0007669"/>
    <property type="project" value="UniProtKB-KW"/>
</dbReference>
<name>A0A285N0K3_9AQUI</name>
<evidence type="ECO:0000313" key="11">
    <source>
        <dbReference type="Proteomes" id="UP000219036"/>
    </source>
</evidence>
<dbReference type="AlphaFoldDB" id="A0A285N0K3"/>
<dbReference type="RefSeq" id="WP_096999459.1">
    <property type="nucleotide sequence ID" value="NZ_OBEI01000001.1"/>
</dbReference>
<keyword evidence="11" id="KW-1185">Reference proteome</keyword>
<organism evidence="10 11">
    <name type="scientific">Persephonella hydrogeniphila</name>
    <dbReference type="NCBI Taxonomy" id="198703"/>
    <lineage>
        <taxon>Bacteria</taxon>
        <taxon>Pseudomonadati</taxon>
        <taxon>Aquificota</taxon>
        <taxon>Aquificia</taxon>
        <taxon>Aquificales</taxon>
        <taxon>Hydrogenothermaceae</taxon>
        <taxon>Persephonella</taxon>
    </lineage>
</organism>
<keyword evidence="6 8" id="KW-0238">DNA-binding</keyword>
<accession>A0A285N0K3</accession>
<gene>
    <name evidence="8" type="primary">nrdR</name>
    <name evidence="10" type="ORF">SAMN06265182_0260</name>
</gene>
<dbReference type="NCBIfam" id="TIGR00244">
    <property type="entry name" value="transcriptional regulator NrdR"/>
    <property type="match status" value="1"/>
</dbReference>
<evidence type="ECO:0000256" key="3">
    <source>
        <dbReference type="ARBA" id="ARBA00022771"/>
    </source>
</evidence>
<dbReference type="PROSITE" id="PS51161">
    <property type="entry name" value="ATP_CONE"/>
    <property type="match status" value="1"/>
</dbReference>
<keyword evidence="1 8" id="KW-0678">Repressor</keyword>
<dbReference type="GO" id="GO:0008270">
    <property type="term" value="F:zinc ion binding"/>
    <property type="evidence" value="ECO:0007669"/>
    <property type="project" value="UniProtKB-UniRule"/>
</dbReference>
<dbReference type="InterPro" id="IPR005144">
    <property type="entry name" value="ATP-cone_dom"/>
</dbReference>
<keyword evidence="8" id="KW-0479">Metal-binding</keyword>
<dbReference type="EMBL" id="OBEI01000001">
    <property type="protein sequence ID" value="SNZ02984.1"/>
    <property type="molecule type" value="Genomic_DNA"/>
</dbReference>
<keyword evidence="5 8" id="KW-0805">Transcription regulation</keyword>
<dbReference type="GO" id="GO:0045892">
    <property type="term" value="P:negative regulation of DNA-templated transcription"/>
    <property type="evidence" value="ECO:0007669"/>
    <property type="project" value="UniProtKB-UniRule"/>
</dbReference>
<keyword evidence="8" id="KW-0862">Zinc</keyword>
<evidence type="ECO:0000256" key="2">
    <source>
        <dbReference type="ARBA" id="ARBA00022741"/>
    </source>
</evidence>
<dbReference type="Pfam" id="PF22811">
    <property type="entry name" value="Zn_ribbon_NrdR"/>
    <property type="match status" value="1"/>
</dbReference>
<dbReference type="PANTHER" id="PTHR30455">
    <property type="entry name" value="TRANSCRIPTIONAL REPRESSOR NRDR"/>
    <property type="match status" value="1"/>
</dbReference>
<dbReference type="InterPro" id="IPR003796">
    <property type="entry name" value="RNR_NrdR-like"/>
</dbReference>
<dbReference type="GO" id="GO:0005524">
    <property type="term" value="F:ATP binding"/>
    <property type="evidence" value="ECO:0007669"/>
    <property type="project" value="UniProtKB-UniRule"/>
</dbReference>
<comment type="cofactor">
    <cofactor evidence="8">
        <name>Zn(2+)</name>
        <dbReference type="ChEBI" id="CHEBI:29105"/>
    </cofactor>
    <text evidence="8">Binds 1 zinc ion.</text>
</comment>
<evidence type="ECO:0000313" key="10">
    <source>
        <dbReference type="EMBL" id="SNZ02984.1"/>
    </source>
</evidence>
<dbReference type="PANTHER" id="PTHR30455:SF2">
    <property type="entry name" value="TRANSCRIPTIONAL REPRESSOR NRDR"/>
    <property type="match status" value="1"/>
</dbReference>
<evidence type="ECO:0000256" key="1">
    <source>
        <dbReference type="ARBA" id="ARBA00022491"/>
    </source>
</evidence>
<comment type="function">
    <text evidence="8">Negatively regulates transcription of bacterial ribonucleotide reductase nrd genes and operons by binding to NrdR-boxes.</text>
</comment>
<dbReference type="Proteomes" id="UP000219036">
    <property type="component" value="Unassembled WGS sequence"/>
</dbReference>
<dbReference type="InterPro" id="IPR055173">
    <property type="entry name" value="NrdR-like_N"/>
</dbReference>
<evidence type="ECO:0000256" key="6">
    <source>
        <dbReference type="ARBA" id="ARBA00023125"/>
    </source>
</evidence>
<feature type="zinc finger region" evidence="8">
    <location>
        <begin position="3"/>
        <end position="34"/>
    </location>
</feature>
<keyword evidence="3 8" id="KW-0863">Zinc-finger</keyword>
<evidence type="ECO:0000259" key="9">
    <source>
        <dbReference type="PROSITE" id="PS51161"/>
    </source>
</evidence>
<dbReference type="HAMAP" id="MF_00440">
    <property type="entry name" value="NrdR"/>
    <property type="match status" value="1"/>
</dbReference>
<reference evidence="11" key="1">
    <citation type="submission" date="2017-09" db="EMBL/GenBank/DDBJ databases">
        <authorList>
            <person name="Varghese N."/>
            <person name="Submissions S."/>
        </authorList>
    </citation>
    <scope>NUCLEOTIDE SEQUENCE [LARGE SCALE GENOMIC DNA]</scope>
    <source>
        <strain evidence="11">DSM 15103</strain>
    </source>
</reference>